<name>G4SY66_META2</name>
<reference evidence="2" key="1">
    <citation type="journal article" date="2012" name="J. Bacteriol.">
        <title>Genome sequence of the haloalkaliphilic methanotrophic bacterium Methylomicrobium alcaliphilum 20Z.</title>
        <authorList>
            <person name="Vuilleumier S."/>
            <person name="Khmelenina V.N."/>
            <person name="Bringel F."/>
            <person name="Reshetnikov A.S."/>
            <person name="Lajus A."/>
            <person name="Mangenot S."/>
            <person name="Rouy Z."/>
            <person name="Op den Camp H.J."/>
            <person name="Jetten M.S."/>
            <person name="Dispirito A.A."/>
            <person name="Dunfield P."/>
            <person name="Klotz M.G."/>
            <person name="Semrau J.D."/>
            <person name="Stein L.Y."/>
            <person name="Barbe V."/>
            <person name="Medigue C."/>
            <person name="Trotsenko Y.A."/>
            <person name="Kalyuzhnaya M.G."/>
        </authorList>
    </citation>
    <scope>NUCLEOTIDE SEQUENCE [LARGE SCALE GENOMIC DNA]</scope>
    <source>
        <strain evidence="2">DSM 19304 / NCIMB 14124 / VKM B-2133 / 20Z</strain>
    </source>
</reference>
<dbReference type="Pfam" id="PF09485">
    <property type="entry name" value="CRISPR_Cse2"/>
    <property type="match status" value="1"/>
</dbReference>
<organism evidence="1 2">
    <name type="scientific">Methylotuvimicrobium alcaliphilum (strain DSM 19304 / NCIMB 14124 / VKM B-2133 / 20Z)</name>
    <name type="common">Methylomicrobium alcaliphilum</name>
    <dbReference type="NCBI Taxonomy" id="1091494"/>
    <lineage>
        <taxon>Bacteria</taxon>
        <taxon>Pseudomonadati</taxon>
        <taxon>Pseudomonadota</taxon>
        <taxon>Gammaproteobacteria</taxon>
        <taxon>Methylococcales</taxon>
        <taxon>Methylococcaceae</taxon>
        <taxon>Methylotuvimicrobium</taxon>
    </lineage>
</organism>
<dbReference type="InterPro" id="IPR038287">
    <property type="entry name" value="Cse2_sf"/>
</dbReference>
<dbReference type="InterPro" id="IPR013382">
    <property type="entry name" value="CRISPR-assoc_prot_Cse2"/>
</dbReference>
<evidence type="ECO:0000313" key="1">
    <source>
        <dbReference type="EMBL" id="CCE25375.1"/>
    </source>
</evidence>
<dbReference type="RefSeq" id="WP_014150130.1">
    <property type="nucleotide sequence ID" value="NC_016112.1"/>
</dbReference>
<dbReference type="Gene3D" id="1.10.520.40">
    <property type="entry name" value="CRISPR-associated protein Cse2"/>
    <property type="match status" value="1"/>
</dbReference>
<accession>G4SY66</accession>
<protein>
    <submittedName>
        <fullName evidence="1">CRISPR-associated protein, Cse2 family</fullName>
    </submittedName>
</protein>
<dbReference type="PATRIC" id="fig|271065.3.peg.3840"/>
<gene>
    <name evidence="1" type="ordered locus">MEALZ_3719</name>
</gene>
<keyword evidence="2" id="KW-1185">Reference proteome</keyword>
<dbReference type="STRING" id="1091494.MEALZ_3719"/>
<proteinExistence type="predicted"/>
<dbReference type="Proteomes" id="UP000008315">
    <property type="component" value="Chromosome"/>
</dbReference>
<evidence type="ECO:0000313" key="2">
    <source>
        <dbReference type="Proteomes" id="UP000008315"/>
    </source>
</evidence>
<dbReference type="HOGENOM" id="CLU_144604_0_0_6"/>
<dbReference type="EMBL" id="FO082060">
    <property type="protein sequence ID" value="CCE25375.1"/>
    <property type="molecule type" value="Genomic_DNA"/>
</dbReference>
<sequence length="158" mass="18601">MTKPENDYLKLVERYKQLDNGQKAMLRRTTSPDDMPGIAAFYQLINATKFQLKQHEKQAAQVVYFLPWVQQRTNGTPLGRSLQEHGISEKRLFLVVRRESPDDLIQLRRVVQQIKPIAYADWTELGNLLFYWGKKNKHQLMRDFYISLSSQTQETTEV</sequence>
<dbReference type="NCBIfam" id="TIGR02548">
    <property type="entry name" value="casB_cse2"/>
    <property type="match status" value="1"/>
</dbReference>
<dbReference type="KEGG" id="mah:MEALZ_3719"/>
<dbReference type="AlphaFoldDB" id="G4SY66"/>